<dbReference type="Proteomes" id="UP000095332">
    <property type="component" value="Unassembled WGS sequence"/>
</dbReference>
<gene>
    <name evidence="2" type="ORF">ERS852560_02686</name>
    <name evidence="4" type="ORF">GKD54_13840</name>
    <name evidence="3" type="ORF">GKD58_08810</name>
</gene>
<protein>
    <submittedName>
        <fullName evidence="2">Uncharacterized protein</fullName>
    </submittedName>
</protein>
<dbReference type="EMBL" id="WKMX01000012">
    <property type="protein sequence ID" value="MRZ07267.1"/>
    <property type="molecule type" value="Genomic_DNA"/>
</dbReference>
<sequence>MLTLEERYNRKRTPIVSRPELATAPLVEPEVAGSQNPVAEKVVAPVTPVNYSQGMDSVPPIGDSGKEGDTPPKLSDFHFFKDFTDKYSETPITQEEEEKRKRAASAVTGIGHIGNVLSSLSNILFAGEAPSQKIPTVADPGIQRFEDRIADKRRQYAVDNMRAANMDYNRFMDAYNQYWSQKDRDMANKKYQDNQDWQQRQFDFQREQAKATQERWQKQFDANNRQWWASYNLSKNRIGNQQVDTQKDKENISTWYGANGRIFNIPKSKEIGISNFLLQRMRQIANAKPIGERSRTDQALLYGDVNSADLRNIVMQNLPNYPELYDEIDKLAGTSLQYMPSASTENATTPYAHPYSGDLNAKLIGWGVTPPSKNARKMETPMDNGRKETEVENYVPQGKANNTDGEKFKFLEEKPNEDIPPSNKYERFLFEKRKEEEKERREKELWVKRVRDYRLKDEQSLHDRISELESQMVKEIDPEKFIKENGLGTMDSARIRMMANEDRTANARLRREIDRLYKEIHKKYPYQP</sequence>
<accession>A0A174W4X4</accession>
<dbReference type="Proteomes" id="UP000450599">
    <property type="component" value="Unassembled WGS sequence"/>
</dbReference>
<evidence type="ECO:0000313" key="5">
    <source>
        <dbReference type="Proteomes" id="UP000095332"/>
    </source>
</evidence>
<reference evidence="6 7" key="2">
    <citation type="journal article" date="2019" name="Nat. Med.">
        <title>A library of human gut bacterial isolates paired with longitudinal multiomics data enables mechanistic microbiome research.</title>
        <authorList>
            <person name="Poyet M."/>
            <person name="Groussin M."/>
            <person name="Gibbons S.M."/>
            <person name="Avila-Pacheco J."/>
            <person name="Jiang X."/>
            <person name="Kearney S.M."/>
            <person name="Perrotta A.R."/>
            <person name="Berdy B."/>
            <person name="Zhao S."/>
            <person name="Lieberman T.D."/>
            <person name="Swanson P.K."/>
            <person name="Smith M."/>
            <person name="Roesemann S."/>
            <person name="Alexander J.E."/>
            <person name="Rich S.A."/>
            <person name="Livny J."/>
            <person name="Vlamakis H."/>
            <person name="Clish C."/>
            <person name="Bullock K."/>
            <person name="Deik A."/>
            <person name="Scott J."/>
            <person name="Pierce K.A."/>
            <person name="Xavier R.J."/>
            <person name="Alm E.J."/>
        </authorList>
    </citation>
    <scope>NUCLEOTIDE SEQUENCE [LARGE SCALE GENOMIC DNA]</scope>
    <source>
        <strain evidence="4 7">BIOML-A10</strain>
        <strain evidence="3 6">BIOML-A11</strain>
    </source>
</reference>
<dbReference type="EMBL" id="CZBM01000011">
    <property type="protein sequence ID" value="CUQ40581.1"/>
    <property type="molecule type" value="Genomic_DNA"/>
</dbReference>
<feature type="region of interest" description="Disordered" evidence="1">
    <location>
        <begin position="50"/>
        <end position="69"/>
    </location>
</feature>
<evidence type="ECO:0000313" key="7">
    <source>
        <dbReference type="Proteomes" id="UP000471216"/>
    </source>
</evidence>
<reference evidence="2 5" key="1">
    <citation type="submission" date="2015-09" db="EMBL/GenBank/DDBJ databases">
        <authorList>
            <consortium name="Pathogen Informatics"/>
        </authorList>
    </citation>
    <scope>NUCLEOTIDE SEQUENCE [LARGE SCALE GENOMIC DNA]</scope>
    <source>
        <strain evidence="2 5">2789STDY5834948</strain>
    </source>
</reference>
<name>A0A174W4X4_PARDI</name>
<dbReference type="AlphaFoldDB" id="A0A174W4X4"/>
<dbReference type="Proteomes" id="UP000471216">
    <property type="component" value="Unassembled WGS sequence"/>
</dbReference>
<evidence type="ECO:0000313" key="3">
    <source>
        <dbReference type="EMBL" id="MRY84352.1"/>
    </source>
</evidence>
<dbReference type="RefSeq" id="WP_057328891.1">
    <property type="nucleotide sequence ID" value="NZ_CZBM01000011.1"/>
</dbReference>
<evidence type="ECO:0000256" key="1">
    <source>
        <dbReference type="SAM" id="MobiDB-lite"/>
    </source>
</evidence>
<dbReference type="EMBL" id="WKMW01000007">
    <property type="protein sequence ID" value="MRY84352.1"/>
    <property type="molecule type" value="Genomic_DNA"/>
</dbReference>
<proteinExistence type="predicted"/>
<evidence type="ECO:0000313" key="2">
    <source>
        <dbReference type="EMBL" id="CUQ40581.1"/>
    </source>
</evidence>
<evidence type="ECO:0000313" key="4">
    <source>
        <dbReference type="EMBL" id="MRZ07267.1"/>
    </source>
</evidence>
<organism evidence="2 5">
    <name type="scientific">Parabacteroides distasonis</name>
    <dbReference type="NCBI Taxonomy" id="823"/>
    <lineage>
        <taxon>Bacteria</taxon>
        <taxon>Pseudomonadati</taxon>
        <taxon>Bacteroidota</taxon>
        <taxon>Bacteroidia</taxon>
        <taxon>Bacteroidales</taxon>
        <taxon>Tannerellaceae</taxon>
        <taxon>Parabacteroides</taxon>
    </lineage>
</organism>
<evidence type="ECO:0000313" key="6">
    <source>
        <dbReference type="Proteomes" id="UP000450599"/>
    </source>
</evidence>